<evidence type="ECO:0000256" key="3">
    <source>
        <dbReference type="ARBA" id="ARBA00022692"/>
    </source>
</evidence>
<keyword evidence="4 7" id="KW-1133">Transmembrane helix</keyword>
<dbReference type="EMBL" id="JADGJW010000433">
    <property type="protein sequence ID" value="KAJ3217309.1"/>
    <property type="molecule type" value="Genomic_DNA"/>
</dbReference>
<feature type="transmembrane region" description="Helical" evidence="7">
    <location>
        <begin position="154"/>
        <end position="175"/>
    </location>
</feature>
<dbReference type="InterPro" id="IPR050367">
    <property type="entry name" value="APC_superfamily"/>
</dbReference>
<name>A0AAD5TYS2_9FUNG</name>
<protein>
    <submittedName>
        <fullName evidence="8">Uncharacterized protein</fullName>
    </submittedName>
</protein>
<evidence type="ECO:0000313" key="8">
    <source>
        <dbReference type="EMBL" id="KAJ3217309.1"/>
    </source>
</evidence>
<feature type="transmembrane region" description="Helical" evidence="7">
    <location>
        <begin position="333"/>
        <end position="352"/>
    </location>
</feature>
<feature type="transmembrane region" description="Helical" evidence="7">
    <location>
        <begin position="430"/>
        <end position="450"/>
    </location>
</feature>
<dbReference type="Proteomes" id="UP001211065">
    <property type="component" value="Unassembled WGS sequence"/>
</dbReference>
<feature type="transmembrane region" description="Helical" evidence="7">
    <location>
        <begin position="364"/>
        <end position="389"/>
    </location>
</feature>
<evidence type="ECO:0000256" key="2">
    <source>
        <dbReference type="ARBA" id="ARBA00022475"/>
    </source>
</evidence>
<dbReference type="Gene3D" id="1.20.1740.10">
    <property type="entry name" value="Amino acid/polyamine transporter I"/>
    <property type="match status" value="1"/>
</dbReference>
<proteinExistence type="predicted"/>
<evidence type="ECO:0000256" key="6">
    <source>
        <dbReference type="SAM" id="MobiDB-lite"/>
    </source>
</evidence>
<sequence length="527" mass="57018">MGKEKLEIDKEYLNKRKLCSPAATSFSIWAIIVGCVISGEFSGYNVGLAYGLGSMIVAHVIGTYNISCELGTAFPFASGCASYAAAAFGPVAACLIGYSYTLEMILINTQVTTFVGQIISDTTQTASQLKPLWWSLSIIFCGLINMKPKIFFRVITVFSTISVLILLVVLAISIPHLNFVKAWETILPDGSISTAFLPFGIAGVIKSIPYSLYLLICFEVLPCCAEETVDVGKNLHRGMGLGMLTLILCSWPTLILTAAFPTTTGISSAPSPMGAVLQAVFKSDSISLAAVGIPAIVTSQLAIFYAGTRFVYGLARGGYLPTKLALTTKADGAPYVSIIVNLVLILTLSLVISNVDATSRFAEIFLNAGTMFAFCAYIFEPIVFIKLRYSLPTLPRTFKSPLGVAGAVLNFSLALFAIVGQLIYVNLYRYLLATVACVFLLSVPFFFLVVKKNLQVSPEKIFISHQLKERYAEKINSINKESSRTNITKSDLELNAITQATSTQPQTPSSPWSLKKLPTTDNKSSAW</sequence>
<dbReference type="AlphaFoldDB" id="A0AAD5TYS2"/>
<dbReference type="InterPro" id="IPR002293">
    <property type="entry name" value="AA/rel_permease1"/>
</dbReference>
<feature type="region of interest" description="Disordered" evidence="6">
    <location>
        <begin position="502"/>
        <end position="527"/>
    </location>
</feature>
<feature type="compositionally biased region" description="Low complexity" evidence="6">
    <location>
        <begin position="502"/>
        <end position="511"/>
    </location>
</feature>
<feature type="transmembrane region" description="Helical" evidence="7">
    <location>
        <begin position="286"/>
        <end position="312"/>
    </location>
</feature>
<feature type="transmembrane region" description="Helical" evidence="7">
    <location>
        <begin position="241"/>
        <end position="266"/>
    </location>
</feature>
<gene>
    <name evidence="8" type="ORF">HK099_005522</name>
</gene>
<accession>A0AAD5TYS2</accession>
<keyword evidence="5 7" id="KW-0472">Membrane</keyword>
<feature type="transmembrane region" description="Helical" evidence="7">
    <location>
        <begin position="47"/>
        <end position="66"/>
    </location>
</feature>
<keyword evidence="3 7" id="KW-0812">Transmembrane</keyword>
<dbReference type="PIRSF" id="PIRSF006060">
    <property type="entry name" value="AA_transporter"/>
    <property type="match status" value="1"/>
</dbReference>
<dbReference type="PANTHER" id="PTHR42770">
    <property type="entry name" value="AMINO ACID TRANSPORTER-RELATED"/>
    <property type="match status" value="1"/>
</dbReference>
<dbReference type="PANTHER" id="PTHR42770:SF7">
    <property type="entry name" value="MEMBRANE PROTEIN"/>
    <property type="match status" value="1"/>
</dbReference>
<dbReference type="GO" id="GO:0005886">
    <property type="term" value="C:plasma membrane"/>
    <property type="evidence" value="ECO:0007669"/>
    <property type="project" value="UniProtKB-SubCell"/>
</dbReference>
<comment type="caution">
    <text evidence="8">The sequence shown here is derived from an EMBL/GenBank/DDBJ whole genome shotgun (WGS) entry which is preliminary data.</text>
</comment>
<feature type="transmembrane region" description="Helical" evidence="7">
    <location>
        <begin position="73"/>
        <end position="98"/>
    </location>
</feature>
<reference evidence="8" key="1">
    <citation type="submission" date="2020-05" db="EMBL/GenBank/DDBJ databases">
        <title>Phylogenomic resolution of chytrid fungi.</title>
        <authorList>
            <person name="Stajich J.E."/>
            <person name="Amses K."/>
            <person name="Simmons R."/>
            <person name="Seto K."/>
            <person name="Myers J."/>
            <person name="Bonds A."/>
            <person name="Quandt C.A."/>
            <person name="Barry K."/>
            <person name="Liu P."/>
            <person name="Grigoriev I."/>
            <person name="Longcore J.E."/>
            <person name="James T.Y."/>
        </authorList>
    </citation>
    <scope>NUCLEOTIDE SEQUENCE</scope>
    <source>
        <strain evidence="8">JEL0476</strain>
    </source>
</reference>
<dbReference type="Pfam" id="PF13520">
    <property type="entry name" value="AA_permease_2"/>
    <property type="match status" value="1"/>
</dbReference>
<evidence type="ECO:0000256" key="7">
    <source>
        <dbReference type="SAM" id="Phobius"/>
    </source>
</evidence>
<feature type="transmembrane region" description="Helical" evidence="7">
    <location>
        <begin position="21"/>
        <end position="41"/>
    </location>
</feature>
<dbReference type="PROSITE" id="PS51257">
    <property type="entry name" value="PROKAR_LIPOPROTEIN"/>
    <property type="match status" value="1"/>
</dbReference>
<keyword evidence="2" id="KW-1003">Cell membrane</keyword>
<comment type="subcellular location">
    <subcellularLocation>
        <location evidence="1">Cell membrane</location>
        <topology evidence="1">Multi-pass membrane protein</topology>
    </subcellularLocation>
</comment>
<evidence type="ECO:0000313" key="9">
    <source>
        <dbReference type="Proteomes" id="UP001211065"/>
    </source>
</evidence>
<evidence type="ECO:0000256" key="5">
    <source>
        <dbReference type="ARBA" id="ARBA00023136"/>
    </source>
</evidence>
<evidence type="ECO:0000256" key="4">
    <source>
        <dbReference type="ARBA" id="ARBA00022989"/>
    </source>
</evidence>
<feature type="transmembrane region" description="Helical" evidence="7">
    <location>
        <begin position="195"/>
        <end position="221"/>
    </location>
</feature>
<feature type="transmembrane region" description="Helical" evidence="7">
    <location>
        <begin position="401"/>
        <end position="424"/>
    </location>
</feature>
<dbReference type="GO" id="GO:0022857">
    <property type="term" value="F:transmembrane transporter activity"/>
    <property type="evidence" value="ECO:0007669"/>
    <property type="project" value="InterPro"/>
</dbReference>
<evidence type="ECO:0000256" key="1">
    <source>
        <dbReference type="ARBA" id="ARBA00004651"/>
    </source>
</evidence>
<keyword evidence="9" id="KW-1185">Reference proteome</keyword>
<organism evidence="8 9">
    <name type="scientific">Clydaea vesicula</name>
    <dbReference type="NCBI Taxonomy" id="447962"/>
    <lineage>
        <taxon>Eukaryota</taxon>
        <taxon>Fungi</taxon>
        <taxon>Fungi incertae sedis</taxon>
        <taxon>Chytridiomycota</taxon>
        <taxon>Chytridiomycota incertae sedis</taxon>
        <taxon>Chytridiomycetes</taxon>
        <taxon>Lobulomycetales</taxon>
        <taxon>Lobulomycetaceae</taxon>
        <taxon>Clydaea</taxon>
    </lineage>
</organism>